<comment type="caution">
    <text evidence="1">The sequence shown here is derived from an EMBL/GenBank/DDBJ whole genome shotgun (WGS) entry which is preliminary data.</text>
</comment>
<dbReference type="EMBL" id="JAJUOS010000007">
    <property type="protein sequence ID" value="MCE5973828.1"/>
    <property type="molecule type" value="Genomic_DNA"/>
</dbReference>
<proteinExistence type="predicted"/>
<dbReference type="Pfam" id="PF06169">
    <property type="entry name" value="DUF982"/>
    <property type="match status" value="1"/>
</dbReference>
<name>A0ABS8YVV7_9RHOB</name>
<protein>
    <submittedName>
        <fullName evidence="1">DUF982 domain-containing protein</fullName>
    </submittedName>
</protein>
<evidence type="ECO:0000313" key="2">
    <source>
        <dbReference type="Proteomes" id="UP001521181"/>
    </source>
</evidence>
<evidence type="ECO:0000313" key="1">
    <source>
        <dbReference type="EMBL" id="MCE5973828.1"/>
    </source>
</evidence>
<dbReference type="Proteomes" id="UP001521181">
    <property type="component" value="Unassembled WGS sequence"/>
</dbReference>
<accession>A0ABS8YVV7</accession>
<dbReference type="Gene3D" id="6.10.250.730">
    <property type="match status" value="1"/>
</dbReference>
<dbReference type="InterPro" id="IPR010385">
    <property type="entry name" value="DUF982"/>
</dbReference>
<reference evidence="1 2" key="1">
    <citation type="submission" date="2021-12" db="EMBL/GenBank/DDBJ databases">
        <title>Sinirhodobacter sp. WL0062 is a bacterium isolated from seawater.</title>
        <authorList>
            <person name="Wang L."/>
            <person name="He W."/>
            <person name="Zhang D.-F."/>
        </authorList>
    </citation>
    <scope>NUCLEOTIDE SEQUENCE [LARGE SCALE GENOMIC DNA]</scope>
    <source>
        <strain evidence="1 2">WL0062</strain>
    </source>
</reference>
<sequence length="88" mass="9725">MEIYWGEPMSLVISPEGDVQKFSTIEQAQYWLRRKWPVADAARQHALGRLEAAMDCLGSVGEARHAFLNAARSAGFVLQGRPDLPLAA</sequence>
<keyword evidence="2" id="KW-1185">Reference proteome</keyword>
<organism evidence="1 2">
    <name type="scientific">Rhodobacter flavimaris</name>
    <dbReference type="NCBI Taxonomy" id="2907145"/>
    <lineage>
        <taxon>Bacteria</taxon>
        <taxon>Pseudomonadati</taxon>
        <taxon>Pseudomonadota</taxon>
        <taxon>Alphaproteobacteria</taxon>
        <taxon>Rhodobacterales</taxon>
        <taxon>Rhodobacter group</taxon>
        <taxon>Rhodobacter</taxon>
    </lineage>
</organism>
<gene>
    <name evidence="1" type="ORF">LZA78_10080</name>
</gene>